<dbReference type="PROSITE" id="PS50011">
    <property type="entry name" value="PROTEIN_KINASE_DOM"/>
    <property type="match status" value="1"/>
</dbReference>
<evidence type="ECO:0000256" key="12">
    <source>
        <dbReference type="ARBA" id="ARBA00023180"/>
    </source>
</evidence>
<dbReference type="GO" id="GO:0005886">
    <property type="term" value="C:plasma membrane"/>
    <property type="evidence" value="ECO:0007669"/>
    <property type="project" value="UniProtKB-SubCell"/>
</dbReference>
<feature type="transmembrane region" description="Helical" evidence="14">
    <location>
        <begin position="903"/>
        <end position="923"/>
    </location>
</feature>
<evidence type="ECO:0000256" key="6">
    <source>
        <dbReference type="ARBA" id="ARBA00022737"/>
    </source>
</evidence>
<dbReference type="SUPFAM" id="SSF52058">
    <property type="entry name" value="L domain-like"/>
    <property type="match status" value="4"/>
</dbReference>
<evidence type="ECO:0000256" key="13">
    <source>
        <dbReference type="PROSITE-ProRule" id="PRU10141"/>
    </source>
</evidence>
<dbReference type="GO" id="GO:0004672">
    <property type="term" value="F:protein kinase activity"/>
    <property type="evidence" value="ECO:0007669"/>
    <property type="project" value="InterPro"/>
</dbReference>
<keyword evidence="18" id="KW-1185">Reference proteome</keyword>
<dbReference type="InterPro" id="IPR017441">
    <property type="entry name" value="Protein_kinase_ATP_BS"/>
</dbReference>
<organism evidence="17 18">
    <name type="scientific">Populus alba x Populus x berolinensis</name>
    <dbReference type="NCBI Taxonomy" id="444605"/>
    <lineage>
        <taxon>Eukaryota</taxon>
        <taxon>Viridiplantae</taxon>
        <taxon>Streptophyta</taxon>
        <taxon>Embryophyta</taxon>
        <taxon>Tracheophyta</taxon>
        <taxon>Spermatophyta</taxon>
        <taxon>Magnoliopsida</taxon>
        <taxon>eudicotyledons</taxon>
        <taxon>Gunneridae</taxon>
        <taxon>Pentapetalae</taxon>
        <taxon>rosids</taxon>
        <taxon>fabids</taxon>
        <taxon>Malpighiales</taxon>
        <taxon>Salicaceae</taxon>
        <taxon>Saliceae</taxon>
        <taxon>Populus</taxon>
    </lineage>
</organism>
<dbReference type="EMBL" id="JAQIZT010000006">
    <property type="protein sequence ID" value="KAJ6994571.1"/>
    <property type="molecule type" value="Genomic_DNA"/>
</dbReference>
<comment type="caution">
    <text evidence="17">The sequence shown here is derived from an EMBL/GenBank/DDBJ whole genome shotgun (WGS) entry which is preliminary data.</text>
</comment>
<evidence type="ECO:0000256" key="11">
    <source>
        <dbReference type="ARBA" id="ARBA00023170"/>
    </source>
</evidence>
<proteinExistence type="predicted"/>
<dbReference type="InterPro" id="IPR032675">
    <property type="entry name" value="LRR_dom_sf"/>
</dbReference>
<dbReference type="InterPro" id="IPR000719">
    <property type="entry name" value="Prot_kinase_dom"/>
</dbReference>
<accession>A0AAD6QQ80</accession>
<feature type="signal peptide" evidence="15">
    <location>
        <begin position="1"/>
        <end position="23"/>
    </location>
</feature>
<name>A0AAD6QQ80_9ROSI</name>
<evidence type="ECO:0000256" key="5">
    <source>
        <dbReference type="ARBA" id="ARBA00022729"/>
    </source>
</evidence>
<reference evidence="17" key="1">
    <citation type="journal article" date="2023" name="Mol. Ecol. Resour.">
        <title>Chromosome-level genome assembly of a triploid poplar Populus alba 'Berolinensis'.</title>
        <authorList>
            <person name="Chen S."/>
            <person name="Yu Y."/>
            <person name="Wang X."/>
            <person name="Wang S."/>
            <person name="Zhang T."/>
            <person name="Zhou Y."/>
            <person name="He R."/>
            <person name="Meng N."/>
            <person name="Wang Y."/>
            <person name="Liu W."/>
            <person name="Liu Z."/>
            <person name="Liu J."/>
            <person name="Guo Q."/>
            <person name="Huang H."/>
            <person name="Sederoff R.R."/>
            <person name="Wang G."/>
            <person name="Qu G."/>
            <person name="Chen S."/>
        </authorList>
    </citation>
    <scope>NUCLEOTIDE SEQUENCE</scope>
    <source>
        <strain evidence="17">SC-2020</strain>
    </source>
</reference>
<feature type="transmembrane region" description="Helical" evidence="14">
    <location>
        <begin position="1063"/>
        <end position="1086"/>
    </location>
</feature>
<dbReference type="Pfam" id="PF00560">
    <property type="entry name" value="LRR_1"/>
    <property type="match status" value="13"/>
</dbReference>
<dbReference type="SUPFAM" id="SSF56112">
    <property type="entry name" value="Protein kinase-like (PK-like)"/>
    <property type="match status" value="2"/>
</dbReference>
<dbReference type="Pfam" id="PF07714">
    <property type="entry name" value="PK_Tyr_Ser-Thr"/>
    <property type="match status" value="1"/>
</dbReference>
<dbReference type="FunFam" id="3.80.10.10:FF:000383">
    <property type="entry name" value="Leucine-rich repeat receptor protein kinase EMS1"/>
    <property type="match status" value="1"/>
</dbReference>
<feature type="binding site" evidence="13">
    <location>
        <position position="1477"/>
    </location>
    <ligand>
        <name>ATP</name>
        <dbReference type="ChEBI" id="CHEBI:30616"/>
    </ligand>
</feature>
<keyword evidence="9 14" id="KW-1133">Transmembrane helix</keyword>
<dbReference type="Pfam" id="PF08263">
    <property type="entry name" value="LRRNT_2"/>
    <property type="match status" value="2"/>
</dbReference>
<dbReference type="GO" id="GO:0005524">
    <property type="term" value="F:ATP binding"/>
    <property type="evidence" value="ECO:0007669"/>
    <property type="project" value="UniProtKB-UniRule"/>
</dbReference>
<dbReference type="SMART" id="SM00369">
    <property type="entry name" value="LRR_TYP"/>
    <property type="match status" value="11"/>
</dbReference>
<dbReference type="InterPro" id="IPR013210">
    <property type="entry name" value="LRR_N_plant-typ"/>
</dbReference>
<keyword evidence="4 14" id="KW-0812">Transmembrane</keyword>
<keyword evidence="3" id="KW-0433">Leucine-rich repeat</keyword>
<evidence type="ECO:0000259" key="16">
    <source>
        <dbReference type="PROSITE" id="PS50011"/>
    </source>
</evidence>
<dbReference type="FunFam" id="3.80.10.10:FF:000261">
    <property type="entry name" value="LRR receptor-like serine/threonine-protein kinase ERECTA"/>
    <property type="match status" value="1"/>
</dbReference>
<comment type="subcellular location">
    <subcellularLocation>
        <location evidence="1">Cell membrane</location>
    </subcellularLocation>
    <subcellularLocation>
        <location evidence="2">Membrane</location>
        <topology evidence="2">Single-pass type I membrane protein</topology>
    </subcellularLocation>
</comment>
<dbReference type="PANTHER" id="PTHR48053">
    <property type="entry name" value="LEUCINE RICH REPEAT FAMILY PROTEIN, EXPRESSED"/>
    <property type="match status" value="1"/>
</dbReference>
<keyword evidence="8 13" id="KW-0067">ATP-binding</keyword>
<evidence type="ECO:0000256" key="1">
    <source>
        <dbReference type="ARBA" id="ARBA00004236"/>
    </source>
</evidence>
<dbReference type="Gene3D" id="3.80.10.10">
    <property type="entry name" value="Ribonuclease Inhibitor"/>
    <property type="match status" value="6"/>
</dbReference>
<evidence type="ECO:0000256" key="7">
    <source>
        <dbReference type="ARBA" id="ARBA00022741"/>
    </source>
</evidence>
<dbReference type="Gene3D" id="3.30.200.20">
    <property type="entry name" value="Phosphorylase Kinase, domain 1"/>
    <property type="match status" value="2"/>
</dbReference>
<dbReference type="InterPro" id="IPR001245">
    <property type="entry name" value="Ser-Thr/Tyr_kinase_cat_dom"/>
</dbReference>
<dbReference type="FunFam" id="3.80.10.10:FF:000077">
    <property type="entry name" value="LRR receptor-like serine/threonine-protein kinase ERL1"/>
    <property type="match status" value="1"/>
</dbReference>
<dbReference type="InterPro" id="IPR003591">
    <property type="entry name" value="Leu-rich_rpt_typical-subtyp"/>
</dbReference>
<dbReference type="InterPro" id="IPR001611">
    <property type="entry name" value="Leu-rich_rpt"/>
</dbReference>
<evidence type="ECO:0000256" key="3">
    <source>
        <dbReference type="ARBA" id="ARBA00022614"/>
    </source>
</evidence>
<keyword evidence="11" id="KW-0675">Receptor</keyword>
<keyword evidence="12" id="KW-0325">Glycoprotein</keyword>
<evidence type="ECO:0000256" key="8">
    <source>
        <dbReference type="ARBA" id="ARBA00022840"/>
    </source>
</evidence>
<gene>
    <name evidence="17" type="ORF">NC653_017396</name>
</gene>
<evidence type="ECO:0000313" key="17">
    <source>
        <dbReference type="EMBL" id="KAJ6994571.1"/>
    </source>
</evidence>
<dbReference type="PROSITE" id="PS51450">
    <property type="entry name" value="LRR"/>
    <property type="match status" value="4"/>
</dbReference>
<keyword evidence="6" id="KW-0677">Repeat</keyword>
<evidence type="ECO:0000256" key="15">
    <source>
        <dbReference type="SAM" id="SignalP"/>
    </source>
</evidence>
<dbReference type="InterPro" id="IPR051716">
    <property type="entry name" value="Plant_RL_S/T_kinase"/>
</dbReference>
<keyword evidence="5 15" id="KW-0732">Signal</keyword>
<dbReference type="Pfam" id="PF00069">
    <property type="entry name" value="Pkinase"/>
    <property type="match status" value="1"/>
</dbReference>
<protein>
    <recommendedName>
        <fullName evidence="16">Protein kinase domain-containing protein</fullName>
    </recommendedName>
</protein>
<evidence type="ECO:0000256" key="14">
    <source>
        <dbReference type="SAM" id="Phobius"/>
    </source>
</evidence>
<keyword evidence="7 13" id="KW-0547">Nucleotide-binding</keyword>
<dbReference type="Proteomes" id="UP001164929">
    <property type="component" value="Chromosome 6"/>
</dbReference>
<feature type="domain" description="Protein kinase" evidence="16">
    <location>
        <begin position="1449"/>
        <end position="1543"/>
    </location>
</feature>
<dbReference type="FunFam" id="3.30.200.20:FF:000288">
    <property type="entry name" value="LRR receptor-like serine/threonine-protein kinase ERECTA"/>
    <property type="match status" value="2"/>
</dbReference>
<dbReference type="PROSITE" id="PS00107">
    <property type="entry name" value="PROTEIN_KINASE_ATP"/>
    <property type="match status" value="1"/>
</dbReference>
<dbReference type="InterPro" id="IPR011009">
    <property type="entry name" value="Kinase-like_dom_sf"/>
</dbReference>
<evidence type="ECO:0000313" key="18">
    <source>
        <dbReference type="Proteomes" id="UP001164929"/>
    </source>
</evidence>
<feature type="chain" id="PRO_5042121344" description="Protein kinase domain-containing protein" evidence="15">
    <location>
        <begin position="24"/>
        <end position="1543"/>
    </location>
</feature>
<evidence type="ECO:0000256" key="10">
    <source>
        <dbReference type="ARBA" id="ARBA00023136"/>
    </source>
</evidence>
<sequence length="1543" mass="171289">MAFRLELVLFALLLSLVVDSVHSDDGATLLEIKKSFRDVDNVLYDWTDSPSSDYCVWRGVICDNVTYNVLALNLSGLNLEGEISPAIGNLKDLTSVDLKGNRLSGQIPDEIGDCSSLQDLDLSFNEINGDIPFSISKLKQLELLVLKNNQLIGPIPLTLSQIPNLKVLDLAQNRLSGEIPRLLYWNEVLQYLGLRGNNLVGTLSPDMCQLTGLWFFDVKNNSLTGKIPENIGNCTSFQVLDLSFNQLTGEIPFNIGFLQIATLYVLAMHLYLVYRLSFNGRISSLSTILTTDCDARSLQGNQLTGKIPPVIGLMQALAVLDLSCNMLSGPIPPILGNLTYTEKLYLHGNQLTGSIPPELGNMTKLHYLELNDNQLTGNIPPELGKLTDLYDLNVANNHLEGPIPDNLSSCTNLNSLNVHGNNLNGTIPRALRRLESMTNLNLSSNNIQGPIPIELSRISNLDTLDISNNKISGSIPSSLGYLEHILKLNLSRNQLTGFIPAEFGNLRSVMEIDLSYNHLSGLIPQELSQIQNMFLLRLENNNLSGDVMSLINCLSLSVLNVSYNNLAGVIPTSNNFSRFSPDSFVGNPGLCGYWLNSPCHDSHPAERVSYSTPKLVILHMNMALHVYEDIMRMTENLSEKYIIGHGASSTVYKCVLKNCRPVAIKRLYSHYPQCLKEFETELETVGSIKHRNLVSLQGYSLSPSGNLLFYDYMENGSLWDHFHANNEVMETVDPEITATCKDLGAVKKVFQLALLCTKRQPTDRPTMHEVTRVLGSLVPLITPPKQCTQAPPAPLPSAKVPCYIDEYANIKSPHILNCPSMSTSDAQLFLKFGATLLEIKKSFRDVDNVLYDWTDSPSSDYCVWRGVICDNVTYNVLALNLSGLNLEGEISPAIGNLKDLTSVYCSSLPFFYFVVMLLCFYANPPFVPLKILGWKIFRGSDLIPDEIGDCSSLQDLDLSFNEINGDIPFSISKLKQLELLVLKNNQLIGPIPLTLSQIPNLKVLDLAQNRLSGEIPRLLYWNEVLQYLGLRGNNLVGTLSPDMCQLTGLWFLDLSFNQLTGEIPFNIGFLQIATLYVLAMHLYLVYRLSFNGRISSLSTILTTDCDARSLQGNQLTGKIPPVIGLMQALAVLDLSCNMLSGPIPPILGNLTYTEKLYLHGNQLTGSIPPELGNMTKLHYLELNDNQLTGNIPPELGKLTDLYDLNVANNHLEGPIPDNLSSCTNLNSLNVHGNNLNGTIPRALRRLESMTNLNLSSNNIQGPIPIELSRISNLDTLDISNNKISGSIPSSLGYLEHILKLNLSRNQLTGFIPAEFGNLRSVMEIDLSYNHLSGLIPQELSQIQNMFLLRLENNNLSGDVMSLINCLSLSVLNVSYNNLAGVIPTSNNFSRFSPDSFVGNPGLCGYWLNSPCHDSHPAERVSYSTPKLVILHMNMALHVYEDIMRMTENLSEKYIIGHGASSTVYKCVLKNCRPVAIKRLYSHYPQCLKEFETELETVGSIKHRNLVSLQGYSLSPSGNLLFYDYMENGSLWDHFHGQFKYIHD</sequence>
<evidence type="ECO:0000256" key="9">
    <source>
        <dbReference type="ARBA" id="ARBA00022989"/>
    </source>
</evidence>
<dbReference type="PANTHER" id="PTHR48053:SF120">
    <property type="entry name" value="PROTEIN KINASE DOMAIN-CONTAINING PROTEIN"/>
    <property type="match status" value="1"/>
</dbReference>
<evidence type="ECO:0000256" key="2">
    <source>
        <dbReference type="ARBA" id="ARBA00004479"/>
    </source>
</evidence>
<keyword evidence="10 14" id="KW-0472">Membrane</keyword>
<dbReference type="FunFam" id="3.80.10.10:FF:000219">
    <property type="entry name" value="LRR receptor-like serine/threonine-protein kinase ERL1"/>
    <property type="match status" value="2"/>
</dbReference>
<evidence type="ECO:0000256" key="4">
    <source>
        <dbReference type="ARBA" id="ARBA00022692"/>
    </source>
</evidence>
<dbReference type="Pfam" id="PF13855">
    <property type="entry name" value="LRR_8"/>
    <property type="match status" value="3"/>
</dbReference>
<dbReference type="Gene3D" id="1.10.510.10">
    <property type="entry name" value="Transferase(Phosphotransferase) domain 1"/>
    <property type="match status" value="1"/>
</dbReference>